<dbReference type="Proteomes" id="UP001234202">
    <property type="component" value="Unassembled WGS sequence"/>
</dbReference>
<accession>A0ACC2XAS7</accession>
<comment type="caution">
    <text evidence="1">The sequence shown here is derived from an EMBL/GenBank/DDBJ whole genome shotgun (WGS) entry which is preliminary data.</text>
</comment>
<protein>
    <submittedName>
        <fullName evidence="1">Uncharacterized protein</fullName>
    </submittedName>
</protein>
<keyword evidence="2" id="KW-1185">Reference proteome</keyword>
<sequence length="343" mass="38729">MALPLVNPVTNDQAAFTALYAAIICTSLHLMDEQTLANVGVTVSARPGYLQDLSDLVEQALVKCDWAGVPRIETLQAFVIIGPYWSSSGRIEAHLGLLGTAVKVRRTKQDSMEILSYMMSSAKIAHNLGINRLGPELRREATYQEVSTHFGPRWVMACDREVGRRIWWTLVELDWNASPDHQFNHVTPKNLSTCAEPAHVNDESLTGHGPVVPEPLDVHTVSLGSYSEHAALLSRLDKQGMSFFVNRLRFLYPFQRFVESAIDNGRLRYEVAVDTQADFFHTIEDLSPFYRLNADFAMDLEQYATDARQLARMAAEKRVINTSGHLRILRCHRFYLPEAYHIA</sequence>
<dbReference type="EMBL" id="JASBWV010000020">
    <property type="protein sequence ID" value="KAJ9120495.1"/>
    <property type="molecule type" value="Genomic_DNA"/>
</dbReference>
<evidence type="ECO:0000313" key="1">
    <source>
        <dbReference type="EMBL" id="KAJ9120495.1"/>
    </source>
</evidence>
<gene>
    <name evidence="1" type="ORF">QFC24_005168</name>
</gene>
<name>A0ACC2XAS7_9TREE</name>
<reference evidence="1" key="1">
    <citation type="submission" date="2023-04" db="EMBL/GenBank/DDBJ databases">
        <title>Draft Genome sequencing of Naganishia species isolated from polar environments using Oxford Nanopore Technology.</title>
        <authorList>
            <person name="Leo P."/>
            <person name="Venkateswaran K."/>
        </authorList>
    </citation>
    <scope>NUCLEOTIDE SEQUENCE</scope>
    <source>
        <strain evidence="1">DBVPG 5303</strain>
    </source>
</reference>
<proteinExistence type="predicted"/>
<evidence type="ECO:0000313" key="2">
    <source>
        <dbReference type="Proteomes" id="UP001234202"/>
    </source>
</evidence>
<organism evidence="1 2">
    <name type="scientific">Naganishia onofrii</name>
    <dbReference type="NCBI Taxonomy" id="1851511"/>
    <lineage>
        <taxon>Eukaryota</taxon>
        <taxon>Fungi</taxon>
        <taxon>Dikarya</taxon>
        <taxon>Basidiomycota</taxon>
        <taxon>Agaricomycotina</taxon>
        <taxon>Tremellomycetes</taxon>
        <taxon>Filobasidiales</taxon>
        <taxon>Filobasidiaceae</taxon>
        <taxon>Naganishia</taxon>
    </lineage>
</organism>